<accession>A0A9P9E0R4</accession>
<dbReference type="Proteomes" id="UP000700596">
    <property type="component" value="Unassembled WGS sequence"/>
</dbReference>
<dbReference type="OrthoDB" id="4657524at2759"/>
<evidence type="ECO:0000259" key="1">
    <source>
        <dbReference type="Pfam" id="PF09792"/>
    </source>
</evidence>
<feature type="domain" description="Ubiquitin 3 binding protein But2 C-terminal" evidence="1">
    <location>
        <begin position="24"/>
        <end position="168"/>
    </location>
</feature>
<dbReference type="AlphaFoldDB" id="A0A9P9E0R4"/>
<gene>
    <name evidence="2" type="ORF">B0J11DRAFT_577639</name>
</gene>
<evidence type="ECO:0000313" key="3">
    <source>
        <dbReference type="Proteomes" id="UP000700596"/>
    </source>
</evidence>
<keyword evidence="3" id="KW-1185">Reference proteome</keyword>
<proteinExistence type="predicted"/>
<evidence type="ECO:0000313" key="2">
    <source>
        <dbReference type="EMBL" id="KAH7130089.1"/>
    </source>
</evidence>
<dbReference type="PANTHER" id="PTHR39613:SF1">
    <property type="entry name" value="ANCHORED CELL WALL PROTEIN, PUTATIVE (AFU_ORTHOLOGUE AFUA_4G08960)-RELATED"/>
    <property type="match status" value="1"/>
</dbReference>
<protein>
    <submittedName>
        <fullName evidence="2">Ubiquitin 3 binding protein But2</fullName>
    </submittedName>
</protein>
<dbReference type="InterPro" id="IPR018620">
    <property type="entry name" value="Ubiquitin3-bd_protein_But2_C"/>
</dbReference>
<dbReference type="Pfam" id="PF09792">
    <property type="entry name" value="But2"/>
    <property type="match status" value="1"/>
</dbReference>
<sequence length="178" mass="19724">MRSVFIVPFIFGLNAFATLIITRLPSLIIPLHKNSPDSPQNTQKKAFVQHDINTEISFDVPSNGASKCKIGFYISTDPSRGAPWELWGAPPLTFNIWSIEPRINQYTDTWNNHPKVTGWVATVEVGNTGVISIVGGDVLCAKGQIAQFLLTPASGRDFGLTWFELSDPLHGITYEMYN</sequence>
<reference evidence="2" key="1">
    <citation type="journal article" date="2021" name="Nat. Commun.">
        <title>Genetic determinants of endophytism in the Arabidopsis root mycobiome.</title>
        <authorList>
            <person name="Mesny F."/>
            <person name="Miyauchi S."/>
            <person name="Thiergart T."/>
            <person name="Pickel B."/>
            <person name="Atanasova L."/>
            <person name="Karlsson M."/>
            <person name="Huettel B."/>
            <person name="Barry K.W."/>
            <person name="Haridas S."/>
            <person name="Chen C."/>
            <person name="Bauer D."/>
            <person name="Andreopoulos W."/>
            <person name="Pangilinan J."/>
            <person name="LaButti K."/>
            <person name="Riley R."/>
            <person name="Lipzen A."/>
            <person name="Clum A."/>
            <person name="Drula E."/>
            <person name="Henrissat B."/>
            <person name="Kohler A."/>
            <person name="Grigoriev I.V."/>
            <person name="Martin F.M."/>
            <person name="Hacquard S."/>
        </authorList>
    </citation>
    <scope>NUCLEOTIDE SEQUENCE</scope>
    <source>
        <strain evidence="2">MPI-CAGE-CH-0243</strain>
    </source>
</reference>
<name>A0A9P9E0R4_9PLEO</name>
<dbReference type="EMBL" id="JAGMWT010000004">
    <property type="protein sequence ID" value="KAH7130089.1"/>
    <property type="molecule type" value="Genomic_DNA"/>
</dbReference>
<comment type="caution">
    <text evidence="2">The sequence shown here is derived from an EMBL/GenBank/DDBJ whole genome shotgun (WGS) entry which is preliminary data.</text>
</comment>
<dbReference type="PANTHER" id="PTHR39613">
    <property type="entry name" value="ANCHORED CELL WALL PROTEIN, PUTATIVE (AFU_ORTHOLOGUE AFUA_4G08960)-RELATED"/>
    <property type="match status" value="1"/>
</dbReference>
<organism evidence="2 3">
    <name type="scientific">Dendryphion nanum</name>
    <dbReference type="NCBI Taxonomy" id="256645"/>
    <lineage>
        <taxon>Eukaryota</taxon>
        <taxon>Fungi</taxon>
        <taxon>Dikarya</taxon>
        <taxon>Ascomycota</taxon>
        <taxon>Pezizomycotina</taxon>
        <taxon>Dothideomycetes</taxon>
        <taxon>Pleosporomycetidae</taxon>
        <taxon>Pleosporales</taxon>
        <taxon>Torulaceae</taxon>
        <taxon>Dendryphion</taxon>
    </lineage>
</organism>